<evidence type="ECO:0000256" key="3">
    <source>
        <dbReference type="ARBA" id="ARBA00022989"/>
    </source>
</evidence>
<gene>
    <name evidence="6" type="ORF">N7532_009520</name>
</gene>
<organism evidence="6 7">
    <name type="scientific">Penicillium argentinense</name>
    <dbReference type="NCBI Taxonomy" id="1131581"/>
    <lineage>
        <taxon>Eukaryota</taxon>
        <taxon>Fungi</taxon>
        <taxon>Dikarya</taxon>
        <taxon>Ascomycota</taxon>
        <taxon>Pezizomycotina</taxon>
        <taxon>Eurotiomycetes</taxon>
        <taxon>Eurotiomycetidae</taxon>
        <taxon>Eurotiales</taxon>
        <taxon>Aspergillaceae</taxon>
        <taxon>Penicillium</taxon>
    </lineage>
</organism>
<sequence length="395" mass="43612">MPSVGAKLRLVVPILGYLYYQDGKVPIVDSDMIKGGLNLGMVIGQVLLGVLSDVLGRHTIYGKELLLIIFGTLLVILLPWKFMAPRSITAWIAVFVLPAFITFCREITIRHSRHPSLDSLLENRSRKYGSQYCLFDPVEILRRIYRGQSKSFGMGVAFPPGYWHHASHFTLNARLTIAETLPYQQYVCDETTGQRRGIKKQWKDFRDYFGQWKHAKVLFATSMAWFSLGTFQASKWESLSQIESAASGSNSWPVSGRFHGCLHRLPVPPDSRSQCHHILIPVEVFPTRVRGTALEISAAAGKCGAILTSFAFGTVEDGIGLNGVLGLFSGVMLLTALVTLWIPESNNHTLEGIERGNLYGSKEVSDGTNMDSSITGSITDIHVDATAHGSADKIV</sequence>
<reference evidence="6" key="1">
    <citation type="submission" date="2022-11" db="EMBL/GenBank/DDBJ databases">
        <authorList>
            <person name="Petersen C."/>
        </authorList>
    </citation>
    <scope>NUCLEOTIDE SEQUENCE</scope>
    <source>
        <strain evidence="6">IBT 30761</strain>
    </source>
</reference>
<reference evidence="6" key="2">
    <citation type="journal article" date="2023" name="IMA Fungus">
        <title>Comparative genomic study of the Penicillium genus elucidates a diverse pangenome and 15 lateral gene transfer events.</title>
        <authorList>
            <person name="Petersen C."/>
            <person name="Sorensen T."/>
            <person name="Nielsen M.R."/>
            <person name="Sondergaard T.E."/>
            <person name="Sorensen J.L."/>
            <person name="Fitzpatrick D.A."/>
            <person name="Frisvad J.C."/>
            <person name="Nielsen K.L."/>
        </authorList>
    </citation>
    <scope>NUCLEOTIDE SEQUENCE</scope>
    <source>
        <strain evidence="6">IBT 30761</strain>
    </source>
</reference>
<evidence type="ECO:0000256" key="4">
    <source>
        <dbReference type="ARBA" id="ARBA00023136"/>
    </source>
</evidence>
<evidence type="ECO:0008006" key="8">
    <source>
        <dbReference type="Google" id="ProtNLM"/>
    </source>
</evidence>
<name>A0A9W9EZM2_9EURO</name>
<dbReference type="OrthoDB" id="433512at2759"/>
<dbReference type="SUPFAM" id="SSF103473">
    <property type="entry name" value="MFS general substrate transporter"/>
    <property type="match status" value="2"/>
</dbReference>
<dbReference type="InterPro" id="IPR005828">
    <property type="entry name" value="MFS_sugar_transport-like"/>
</dbReference>
<dbReference type="GeneID" id="81360990"/>
<accession>A0A9W9EZM2</accession>
<dbReference type="GO" id="GO:0022857">
    <property type="term" value="F:transmembrane transporter activity"/>
    <property type="evidence" value="ECO:0007669"/>
    <property type="project" value="InterPro"/>
</dbReference>
<dbReference type="PANTHER" id="PTHR24064">
    <property type="entry name" value="SOLUTE CARRIER FAMILY 22 MEMBER"/>
    <property type="match status" value="1"/>
</dbReference>
<dbReference type="EMBL" id="JAPQKI010000009">
    <property type="protein sequence ID" value="KAJ5090836.1"/>
    <property type="molecule type" value="Genomic_DNA"/>
</dbReference>
<feature type="transmembrane region" description="Helical" evidence="5">
    <location>
        <begin position="319"/>
        <end position="342"/>
    </location>
</feature>
<keyword evidence="7" id="KW-1185">Reference proteome</keyword>
<dbReference type="Gene3D" id="1.20.1250.20">
    <property type="entry name" value="MFS general substrate transporter like domains"/>
    <property type="match status" value="2"/>
</dbReference>
<dbReference type="Proteomes" id="UP001149074">
    <property type="component" value="Unassembled WGS sequence"/>
</dbReference>
<keyword evidence="3 5" id="KW-1133">Transmembrane helix</keyword>
<keyword evidence="2 5" id="KW-0812">Transmembrane</keyword>
<evidence type="ECO:0000313" key="7">
    <source>
        <dbReference type="Proteomes" id="UP001149074"/>
    </source>
</evidence>
<evidence type="ECO:0000256" key="2">
    <source>
        <dbReference type="ARBA" id="ARBA00022692"/>
    </source>
</evidence>
<comment type="caution">
    <text evidence="6">The sequence shown here is derived from an EMBL/GenBank/DDBJ whole genome shotgun (WGS) entry which is preliminary data.</text>
</comment>
<dbReference type="AlphaFoldDB" id="A0A9W9EZM2"/>
<dbReference type="InterPro" id="IPR036259">
    <property type="entry name" value="MFS_trans_sf"/>
</dbReference>
<evidence type="ECO:0000313" key="6">
    <source>
        <dbReference type="EMBL" id="KAJ5090836.1"/>
    </source>
</evidence>
<proteinExistence type="predicted"/>
<protein>
    <recommendedName>
        <fullName evidence="8">Major facilitator superfamily (MFS) profile domain-containing protein</fullName>
    </recommendedName>
</protein>
<feature type="transmembrane region" description="Helical" evidence="5">
    <location>
        <begin position="88"/>
        <end position="104"/>
    </location>
</feature>
<dbReference type="RefSeq" id="XP_056472817.1">
    <property type="nucleotide sequence ID" value="XM_056622011.1"/>
</dbReference>
<evidence type="ECO:0000256" key="5">
    <source>
        <dbReference type="SAM" id="Phobius"/>
    </source>
</evidence>
<comment type="subcellular location">
    <subcellularLocation>
        <location evidence="1">Membrane</location>
        <topology evidence="1">Multi-pass membrane protein</topology>
    </subcellularLocation>
</comment>
<dbReference type="GO" id="GO:0016020">
    <property type="term" value="C:membrane"/>
    <property type="evidence" value="ECO:0007669"/>
    <property type="project" value="UniProtKB-SubCell"/>
</dbReference>
<dbReference type="Pfam" id="PF00083">
    <property type="entry name" value="Sugar_tr"/>
    <property type="match status" value="1"/>
</dbReference>
<evidence type="ECO:0000256" key="1">
    <source>
        <dbReference type="ARBA" id="ARBA00004141"/>
    </source>
</evidence>
<feature type="transmembrane region" description="Helical" evidence="5">
    <location>
        <begin position="65"/>
        <end position="82"/>
    </location>
</feature>
<keyword evidence="4 5" id="KW-0472">Membrane</keyword>